<evidence type="ECO:0000313" key="12">
    <source>
        <dbReference type="EMBL" id="SUO95784.1"/>
    </source>
</evidence>
<accession>A0A380MUC6</accession>
<feature type="binding site" evidence="11">
    <location>
        <position position="34"/>
    </location>
    <ligand>
        <name>substrate</name>
    </ligand>
</feature>
<dbReference type="PROSITE" id="PS01128">
    <property type="entry name" value="SHIKIMATE_KINASE"/>
    <property type="match status" value="1"/>
</dbReference>
<comment type="caution">
    <text evidence="11">Lacks conserved residue(s) required for the propagation of feature annotation.</text>
</comment>
<dbReference type="EMBL" id="UHIC01000001">
    <property type="protein sequence ID" value="SUO95784.1"/>
    <property type="molecule type" value="Genomic_DNA"/>
</dbReference>
<keyword evidence="7 11" id="KW-0418">Kinase</keyword>
<dbReference type="CDD" id="cd00464">
    <property type="entry name" value="SK"/>
    <property type="match status" value="1"/>
</dbReference>
<evidence type="ECO:0000256" key="5">
    <source>
        <dbReference type="ARBA" id="ARBA00022679"/>
    </source>
</evidence>
<feature type="binding site" evidence="11">
    <location>
        <position position="81"/>
    </location>
    <ligand>
        <name>substrate</name>
    </ligand>
</feature>
<feature type="binding site" evidence="11">
    <location>
        <position position="138"/>
    </location>
    <ligand>
        <name>substrate</name>
    </ligand>
</feature>
<gene>
    <name evidence="11 12" type="primary">aroK</name>
    <name evidence="12" type="ORF">NCTC13337_01583</name>
</gene>
<dbReference type="GO" id="GO:0004765">
    <property type="term" value="F:shikimate kinase activity"/>
    <property type="evidence" value="ECO:0007669"/>
    <property type="project" value="UniProtKB-UniRule"/>
</dbReference>
<dbReference type="GO" id="GO:0009423">
    <property type="term" value="P:chorismate biosynthetic process"/>
    <property type="evidence" value="ECO:0007669"/>
    <property type="project" value="UniProtKB-UniRule"/>
</dbReference>
<comment type="subunit">
    <text evidence="11">Monomer.</text>
</comment>
<name>A0A380MUC6_9GAMM</name>
<dbReference type="Gene3D" id="3.40.50.300">
    <property type="entry name" value="P-loop containing nucleotide triphosphate hydrolases"/>
    <property type="match status" value="1"/>
</dbReference>
<evidence type="ECO:0000313" key="13">
    <source>
        <dbReference type="Proteomes" id="UP000254601"/>
    </source>
</evidence>
<dbReference type="UniPathway" id="UPA00053">
    <property type="reaction ID" value="UER00088"/>
</dbReference>
<dbReference type="EC" id="2.7.1.71" evidence="3 11"/>
<dbReference type="GO" id="GO:0008652">
    <property type="term" value="P:amino acid biosynthetic process"/>
    <property type="evidence" value="ECO:0007669"/>
    <property type="project" value="UniProtKB-KW"/>
</dbReference>
<proteinExistence type="inferred from homology"/>
<dbReference type="PANTHER" id="PTHR21087">
    <property type="entry name" value="SHIKIMATE KINASE"/>
    <property type="match status" value="1"/>
</dbReference>
<keyword evidence="6 11" id="KW-0547">Nucleotide-binding</keyword>
<keyword evidence="9 11" id="KW-0057">Aromatic amino acid biosynthesis</keyword>
<dbReference type="InterPro" id="IPR000623">
    <property type="entry name" value="Shikimate_kinase/TSH1"/>
</dbReference>
<feature type="binding site" evidence="11">
    <location>
        <position position="58"/>
    </location>
    <ligand>
        <name>substrate</name>
    </ligand>
</feature>
<dbReference type="PANTHER" id="PTHR21087:SF16">
    <property type="entry name" value="SHIKIMATE KINASE 1, CHLOROPLASTIC"/>
    <property type="match status" value="1"/>
</dbReference>
<keyword evidence="4 11" id="KW-0028">Amino-acid biosynthesis</keyword>
<evidence type="ECO:0000256" key="6">
    <source>
        <dbReference type="ARBA" id="ARBA00022741"/>
    </source>
</evidence>
<keyword evidence="11" id="KW-0460">Magnesium</keyword>
<comment type="pathway">
    <text evidence="1 11">Metabolic intermediate biosynthesis; chorismate biosynthesis; chorismate from D-erythrose 4-phosphate and phosphoenolpyruvate: step 5/7.</text>
</comment>
<dbReference type="InterPro" id="IPR031322">
    <property type="entry name" value="Shikimate/glucono_kinase"/>
</dbReference>
<feature type="binding site" evidence="11">
    <location>
        <position position="119"/>
    </location>
    <ligand>
        <name>ATP</name>
        <dbReference type="ChEBI" id="CHEBI:30616"/>
    </ligand>
</feature>
<dbReference type="GO" id="GO:0000287">
    <property type="term" value="F:magnesium ion binding"/>
    <property type="evidence" value="ECO:0007669"/>
    <property type="project" value="UniProtKB-UniRule"/>
</dbReference>
<keyword evidence="11" id="KW-0479">Metal-binding</keyword>
<evidence type="ECO:0000256" key="3">
    <source>
        <dbReference type="ARBA" id="ARBA00012154"/>
    </source>
</evidence>
<keyword evidence="13" id="KW-1185">Reference proteome</keyword>
<dbReference type="HAMAP" id="MF_00109">
    <property type="entry name" value="Shikimate_kinase"/>
    <property type="match status" value="1"/>
</dbReference>
<dbReference type="GO" id="GO:0009073">
    <property type="term" value="P:aromatic amino acid family biosynthetic process"/>
    <property type="evidence" value="ECO:0007669"/>
    <property type="project" value="UniProtKB-KW"/>
</dbReference>
<evidence type="ECO:0000256" key="8">
    <source>
        <dbReference type="ARBA" id="ARBA00022840"/>
    </source>
</evidence>
<keyword evidence="11" id="KW-0963">Cytoplasm</keyword>
<dbReference type="PRINTS" id="PR01100">
    <property type="entry name" value="SHIKIMTKNASE"/>
</dbReference>
<comment type="catalytic activity">
    <reaction evidence="10 11">
        <text>shikimate + ATP = 3-phosphoshikimate + ADP + H(+)</text>
        <dbReference type="Rhea" id="RHEA:13121"/>
        <dbReference type="ChEBI" id="CHEBI:15378"/>
        <dbReference type="ChEBI" id="CHEBI:30616"/>
        <dbReference type="ChEBI" id="CHEBI:36208"/>
        <dbReference type="ChEBI" id="CHEBI:145989"/>
        <dbReference type="ChEBI" id="CHEBI:456216"/>
        <dbReference type="EC" id="2.7.1.71"/>
    </reaction>
</comment>
<keyword evidence="5 11" id="KW-0808">Transferase</keyword>
<organism evidence="12 13">
    <name type="scientific">Suttonella ornithocola</name>
    <dbReference type="NCBI Taxonomy" id="279832"/>
    <lineage>
        <taxon>Bacteria</taxon>
        <taxon>Pseudomonadati</taxon>
        <taxon>Pseudomonadota</taxon>
        <taxon>Gammaproteobacteria</taxon>
        <taxon>Cardiobacteriales</taxon>
        <taxon>Cardiobacteriaceae</taxon>
        <taxon>Suttonella</taxon>
    </lineage>
</organism>
<comment type="function">
    <text evidence="11">Catalyzes the specific phosphorylation of the 3-hydroxyl group of shikimic acid using ATP as a cosubstrate.</text>
</comment>
<evidence type="ECO:0000256" key="4">
    <source>
        <dbReference type="ARBA" id="ARBA00022605"/>
    </source>
</evidence>
<dbReference type="GO" id="GO:0005829">
    <property type="term" value="C:cytosol"/>
    <property type="evidence" value="ECO:0007669"/>
    <property type="project" value="TreeGrafter"/>
</dbReference>
<dbReference type="OrthoDB" id="9800332at2"/>
<feature type="binding site" evidence="11">
    <location>
        <position position="16"/>
    </location>
    <ligand>
        <name>Mg(2+)</name>
        <dbReference type="ChEBI" id="CHEBI:18420"/>
    </ligand>
</feature>
<dbReference type="InterPro" id="IPR027417">
    <property type="entry name" value="P-loop_NTPase"/>
</dbReference>
<reference evidence="12 13" key="1">
    <citation type="submission" date="2018-06" db="EMBL/GenBank/DDBJ databases">
        <authorList>
            <consortium name="Pathogen Informatics"/>
            <person name="Doyle S."/>
        </authorList>
    </citation>
    <scope>NUCLEOTIDE SEQUENCE [LARGE SCALE GENOMIC DNA]</scope>
    <source>
        <strain evidence="12 13">NCTC13337</strain>
    </source>
</reference>
<evidence type="ECO:0000256" key="11">
    <source>
        <dbReference type="HAMAP-Rule" id="MF_00109"/>
    </source>
</evidence>
<evidence type="ECO:0000256" key="9">
    <source>
        <dbReference type="ARBA" id="ARBA00023141"/>
    </source>
</evidence>
<dbReference type="RefSeq" id="WP_072576625.1">
    <property type="nucleotide sequence ID" value="NZ_LWHB01000087.1"/>
</dbReference>
<evidence type="ECO:0000256" key="10">
    <source>
        <dbReference type="ARBA" id="ARBA00048567"/>
    </source>
</evidence>
<dbReference type="AlphaFoldDB" id="A0A380MUC6"/>
<evidence type="ECO:0000256" key="1">
    <source>
        <dbReference type="ARBA" id="ARBA00004842"/>
    </source>
</evidence>
<dbReference type="InterPro" id="IPR023000">
    <property type="entry name" value="Shikimate_kinase_CS"/>
</dbReference>
<evidence type="ECO:0000256" key="7">
    <source>
        <dbReference type="ARBA" id="ARBA00022777"/>
    </source>
</evidence>
<comment type="subcellular location">
    <subcellularLocation>
        <location evidence="11">Cytoplasm</location>
    </subcellularLocation>
</comment>
<comment type="similarity">
    <text evidence="2 11">Belongs to the shikimate kinase family.</text>
</comment>
<evidence type="ECO:0000256" key="2">
    <source>
        <dbReference type="ARBA" id="ARBA00006997"/>
    </source>
</evidence>
<dbReference type="Proteomes" id="UP000254601">
    <property type="component" value="Unassembled WGS sequence"/>
</dbReference>
<comment type="cofactor">
    <cofactor evidence="11">
        <name>Mg(2+)</name>
        <dbReference type="ChEBI" id="CHEBI:18420"/>
    </cofactor>
    <text evidence="11">Binds 1 Mg(2+) ion per subunit.</text>
</comment>
<feature type="binding site" evidence="11">
    <location>
        <begin position="12"/>
        <end position="17"/>
    </location>
    <ligand>
        <name>ATP</name>
        <dbReference type="ChEBI" id="CHEBI:30616"/>
    </ligand>
</feature>
<sequence length="177" mass="20208">MFRKIVLIGPMGAGKTSLGKRLAHRLHWQFFDTDHVIINKTGADIPLIFEREGETGFRKREHQALKEILETPIDAVVACGGGIVITPENRSLIMGQALVVFLDVSVERQLQRIGMDKNRPLVHAPDKRERLQKLRDERLGLYEGLADIRINTDTNNFTISFNRLLNNVREFIRTNVP</sequence>
<protein>
    <recommendedName>
        <fullName evidence="3 11">Shikimate kinase</fullName>
        <shortName evidence="11">SK</shortName>
        <ecNumber evidence="3 11">2.7.1.71</ecNumber>
    </recommendedName>
</protein>
<dbReference type="Pfam" id="PF01202">
    <property type="entry name" value="SKI"/>
    <property type="match status" value="1"/>
</dbReference>
<dbReference type="GO" id="GO:0005524">
    <property type="term" value="F:ATP binding"/>
    <property type="evidence" value="ECO:0007669"/>
    <property type="project" value="UniProtKB-UniRule"/>
</dbReference>
<dbReference type="SUPFAM" id="SSF52540">
    <property type="entry name" value="P-loop containing nucleoside triphosphate hydrolases"/>
    <property type="match status" value="1"/>
</dbReference>
<keyword evidence="8 11" id="KW-0067">ATP-binding</keyword>